<dbReference type="InterPro" id="IPR011268">
    <property type="entry name" value="Purine_phosphorylase"/>
</dbReference>
<dbReference type="InterPro" id="IPR035994">
    <property type="entry name" value="Nucleoside_phosphorylase_sf"/>
</dbReference>
<evidence type="ECO:0000256" key="4">
    <source>
        <dbReference type="ARBA" id="ARBA00022676"/>
    </source>
</evidence>
<keyword evidence="4" id="KW-0328">Glycosyltransferase</keyword>
<evidence type="ECO:0000256" key="7">
    <source>
        <dbReference type="ARBA" id="ARBA00023929"/>
    </source>
</evidence>
<evidence type="ECO:0000313" key="12">
    <source>
        <dbReference type="EMBL" id="JAP52136.1"/>
    </source>
</evidence>
<evidence type="ECO:0000256" key="5">
    <source>
        <dbReference type="ARBA" id="ARBA00022679"/>
    </source>
</evidence>
<dbReference type="PANTHER" id="PTHR11904">
    <property type="entry name" value="METHYLTHIOADENOSINE/PURINE NUCLEOSIDE PHOSPHORYLASE"/>
    <property type="match status" value="1"/>
</dbReference>
<proteinExistence type="inferred from homology"/>
<evidence type="ECO:0000256" key="8">
    <source>
        <dbReference type="ARBA" id="ARBA00023950"/>
    </source>
</evidence>
<evidence type="ECO:0000256" key="9">
    <source>
        <dbReference type="ARBA" id="ARBA00023970"/>
    </source>
</evidence>
<evidence type="ECO:0000259" key="11">
    <source>
        <dbReference type="Pfam" id="PF01048"/>
    </source>
</evidence>
<protein>
    <recommendedName>
        <fullName evidence="3">purine-nucleoside phosphorylase</fullName>
        <ecNumber evidence="3">2.4.2.1</ecNumber>
    </recommendedName>
    <alternativeName>
        <fullName evidence="10">Inosine-guanosine phosphorylase</fullName>
    </alternativeName>
</protein>
<dbReference type="EC" id="2.4.2.1" evidence="3"/>
<sequence length="286" mass="31773">MPSSVKQHRATGMKEYESASTVSSFIRQYVHYRPQIAILCGTGFDAIADLISSPRILRFDDIPGFPNCEVIGQEGKFVFGKIAGKDVVMLQRRFQSSNTENNNTLSLPIRVAKLLGADYLIIMTVVAAVNPSYEVGDVMMVSDHVDFASISTRSPLICQSNSWYGADFEPAFDTYDRRLRDITRSSVNELNTPVCLHEGVYFHMATSSLCTPATTRMLQTVGCDAVGPKIIQEVLAANYLKLKTLAIGLVTYARNDYRRSPVEATKIARICFPKVSQLLEQVIQNI</sequence>
<dbReference type="EMBL" id="GEEE01011089">
    <property type="protein sequence ID" value="JAP52136.1"/>
    <property type="molecule type" value="Transcribed_RNA"/>
</dbReference>
<evidence type="ECO:0000256" key="1">
    <source>
        <dbReference type="ARBA" id="ARBA00005058"/>
    </source>
</evidence>
<comment type="catalytic activity">
    <reaction evidence="8">
        <text>2'-deoxyinosine + phosphate = 2-deoxy-alpha-D-ribose 1-phosphate + hypoxanthine</text>
        <dbReference type="Rhea" id="RHEA:27750"/>
        <dbReference type="ChEBI" id="CHEBI:17368"/>
        <dbReference type="ChEBI" id="CHEBI:28997"/>
        <dbReference type="ChEBI" id="CHEBI:43474"/>
        <dbReference type="ChEBI" id="CHEBI:57259"/>
        <dbReference type="EC" id="2.4.2.1"/>
    </reaction>
</comment>
<dbReference type="InterPro" id="IPR000845">
    <property type="entry name" value="Nucleoside_phosphorylase_d"/>
</dbReference>
<accession>A0A0X3PY48</accession>
<comment type="catalytic activity">
    <reaction evidence="9">
        <text>guanosine + phosphate = alpha-D-ribose 1-phosphate + guanine</text>
        <dbReference type="Rhea" id="RHEA:13233"/>
        <dbReference type="ChEBI" id="CHEBI:16235"/>
        <dbReference type="ChEBI" id="CHEBI:16750"/>
        <dbReference type="ChEBI" id="CHEBI:43474"/>
        <dbReference type="ChEBI" id="CHEBI:57720"/>
        <dbReference type="EC" id="2.4.2.1"/>
    </reaction>
</comment>
<evidence type="ECO:0000256" key="2">
    <source>
        <dbReference type="ARBA" id="ARBA00006751"/>
    </source>
</evidence>
<dbReference type="UniPathway" id="UPA00606"/>
<dbReference type="GO" id="GO:0009116">
    <property type="term" value="P:nucleoside metabolic process"/>
    <property type="evidence" value="ECO:0007669"/>
    <property type="project" value="InterPro"/>
</dbReference>
<comment type="catalytic activity">
    <reaction evidence="7">
        <text>2'-deoxyguanosine + phosphate = 2-deoxy-alpha-D-ribose 1-phosphate + guanine</text>
        <dbReference type="Rhea" id="RHEA:27738"/>
        <dbReference type="ChEBI" id="CHEBI:16235"/>
        <dbReference type="ChEBI" id="CHEBI:17172"/>
        <dbReference type="ChEBI" id="CHEBI:43474"/>
        <dbReference type="ChEBI" id="CHEBI:57259"/>
        <dbReference type="EC" id="2.4.2.1"/>
    </reaction>
</comment>
<dbReference type="SUPFAM" id="SSF53167">
    <property type="entry name" value="Purine and uridine phosphorylases"/>
    <property type="match status" value="1"/>
</dbReference>
<reference evidence="12" key="1">
    <citation type="submission" date="2016-01" db="EMBL/GenBank/DDBJ databases">
        <title>Reference transcriptome for the parasite Schistocephalus solidus: insights into the molecular evolution of parasitism.</title>
        <authorList>
            <person name="Hebert F.O."/>
            <person name="Grambauer S."/>
            <person name="Barber I."/>
            <person name="Landry C.R."/>
            <person name="Aubin-Horth N."/>
        </authorList>
    </citation>
    <scope>NUCLEOTIDE SEQUENCE</scope>
</reference>
<dbReference type="Pfam" id="PF01048">
    <property type="entry name" value="PNP_UDP_1"/>
    <property type="match status" value="1"/>
</dbReference>
<comment type="similarity">
    <text evidence="2">Belongs to the PNP/MTAP phosphorylase family.</text>
</comment>
<dbReference type="AlphaFoldDB" id="A0A0X3PY48"/>
<keyword evidence="5" id="KW-0808">Transferase</keyword>
<dbReference type="PANTHER" id="PTHR11904:SF9">
    <property type="entry name" value="PURINE NUCLEOSIDE PHOSPHORYLASE-RELATED"/>
    <property type="match status" value="1"/>
</dbReference>
<feature type="domain" description="Nucleoside phosphorylase" evidence="11">
    <location>
        <begin position="36"/>
        <end position="252"/>
    </location>
</feature>
<evidence type="ECO:0000256" key="10">
    <source>
        <dbReference type="ARBA" id="ARBA00031036"/>
    </source>
</evidence>
<gene>
    <name evidence="12" type="primary">PNPH</name>
    <name evidence="12" type="ORF">TR87022</name>
</gene>
<comment type="catalytic activity">
    <reaction evidence="6">
        <text>inosine + phosphate = alpha-D-ribose 1-phosphate + hypoxanthine</text>
        <dbReference type="Rhea" id="RHEA:27646"/>
        <dbReference type="ChEBI" id="CHEBI:17368"/>
        <dbReference type="ChEBI" id="CHEBI:17596"/>
        <dbReference type="ChEBI" id="CHEBI:43474"/>
        <dbReference type="ChEBI" id="CHEBI:57720"/>
        <dbReference type="EC" id="2.4.2.1"/>
    </reaction>
</comment>
<comment type="pathway">
    <text evidence="1">Purine metabolism; purine nucleoside salvage.</text>
</comment>
<dbReference type="GO" id="GO:0005737">
    <property type="term" value="C:cytoplasm"/>
    <property type="evidence" value="ECO:0007669"/>
    <property type="project" value="TreeGrafter"/>
</dbReference>
<dbReference type="GO" id="GO:0004731">
    <property type="term" value="F:purine-nucleoside phosphorylase activity"/>
    <property type="evidence" value="ECO:0007669"/>
    <property type="project" value="UniProtKB-EC"/>
</dbReference>
<evidence type="ECO:0000256" key="6">
    <source>
        <dbReference type="ARBA" id="ARBA00023918"/>
    </source>
</evidence>
<organism evidence="12">
    <name type="scientific">Schistocephalus solidus</name>
    <name type="common">Tapeworm</name>
    <dbReference type="NCBI Taxonomy" id="70667"/>
    <lineage>
        <taxon>Eukaryota</taxon>
        <taxon>Metazoa</taxon>
        <taxon>Spiralia</taxon>
        <taxon>Lophotrochozoa</taxon>
        <taxon>Platyhelminthes</taxon>
        <taxon>Cestoda</taxon>
        <taxon>Eucestoda</taxon>
        <taxon>Diphyllobothriidea</taxon>
        <taxon>Diphyllobothriidae</taxon>
        <taxon>Schistocephalus</taxon>
    </lineage>
</organism>
<dbReference type="CDD" id="cd09009">
    <property type="entry name" value="PNP-EcPNPII_like"/>
    <property type="match status" value="1"/>
</dbReference>
<dbReference type="Gene3D" id="3.40.50.1580">
    <property type="entry name" value="Nucleoside phosphorylase domain"/>
    <property type="match status" value="1"/>
</dbReference>
<name>A0A0X3PY48_SCHSO</name>
<evidence type="ECO:0000256" key="3">
    <source>
        <dbReference type="ARBA" id="ARBA00011886"/>
    </source>
</evidence>